<feature type="region of interest" description="Disordered" evidence="1">
    <location>
        <begin position="136"/>
        <end position="177"/>
    </location>
</feature>
<gene>
    <name evidence="2" type="ORF">FNV43_RR16795</name>
</gene>
<feature type="region of interest" description="Disordered" evidence="1">
    <location>
        <begin position="42"/>
        <end position="63"/>
    </location>
</feature>
<evidence type="ECO:0000256" key="1">
    <source>
        <dbReference type="SAM" id="MobiDB-lite"/>
    </source>
</evidence>
<name>A0A8K0GZE8_9ROSA</name>
<evidence type="ECO:0000313" key="3">
    <source>
        <dbReference type="Proteomes" id="UP000796880"/>
    </source>
</evidence>
<accession>A0A8K0GZE8</accession>
<dbReference type="Proteomes" id="UP000796880">
    <property type="component" value="Unassembled WGS sequence"/>
</dbReference>
<sequence>MSSSRNRLSYCKPTDLLWASFSAVDMRKMKVRIPTNVELAEKERKKKEKVAQKAGQTSANKEPELTQGQGFVQQNLPFATHVRLFKRCFERDELHTEVSTWPLMKKVVYRKAVEDAFLQARKEMICWFKAGETNWPTFEPSKDEGDGEPNEISSGEDEPEEDAVGERNNDNLPRILL</sequence>
<reference evidence="2" key="1">
    <citation type="submission" date="2020-03" db="EMBL/GenBank/DDBJ databases">
        <title>A high-quality chromosome-level genome assembly of a woody plant with both climbing and erect habits, Rhamnella rubrinervis.</title>
        <authorList>
            <person name="Lu Z."/>
            <person name="Yang Y."/>
            <person name="Zhu X."/>
            <person name="Sun Y."/>
        </authorList>
    </citation>
    <scope>NUCLEOTIDE SEQUENCE</scope>
    <source>
        <strain evidence="2">BYM</strain>
        <tissue evidence="2">Leaf</tissue>
    </source>
</reference>
<comment type="caution">
    <text evidence="2">The sequence shown here is derived from an EMBL/GenBank/DDBJ whole genome shotgun (WGS) entry which is preliminary data.</text>
</comment>
<proteinExistence type="predicted"/>
<dbReference type="EMBL" id="VOIH02000007">
    <property type="protein sequence ID" value="KAF3442877.1"/>
    <property type="molecule type" value="Genomic_DNA"/>
</dbReference>
<keyword evidence="3" id="KW-1185">Reference proteome</keyword>
<protein>
    <submittedName>
        <fullName evidence="2">Uncharacterized protein</fullName>
    </submittedName>
</protein>
<dbReference type="AlphaFoldDB" id="A0A8K0GZE8"/>
<evidence type="ECO:0000313" key="2">
    <source>
        <dbReference type="EMBL" id="KAF3442877.1"/>
    </source>
</evidence>
<organism evidence="2 3">
    <name type="scientific">Rhamnella rubrinervis</name>
    <dbReference type="NCBI Taxonomy" id="2594499"/>
    <lineage>
        <taxon>Eukaryota</taxon>
        <taxon>Viridiplantae</taxon>
        <taxon>Streptophyta</taxon>
        <taxon>Embryophyta</taxon>
        <taxon>Tracheophyta</taxon>
        <taxon>Spermatophyta</taxon>
        <taxon>Magnoliopsida</taxon>
        <taxon>eudicotyledons</taxon>
        <taxon>Gunneridae</taxon>
        <taxon>Pentapetalae</taxon>
        <taxon>rosids</taxon>
        <taxon>fabids</taxon>
        <taxon>Rosales</taxon>
        <taxon>Rhamnaceae</taxon>
        <taxon>rhamnoid group</taxon>
        <taxon>Rhamneae</taxon>
        <taxon>Rhamnella</taxon>
    </lineage>
</organism>
<feature type="compositionally biased region" description="Acidic residues" evidence="1">
    <location>
        <begin position="145"/>
        <end position="163"/>
    </location>
</feature>